<dbReference type="RefSeq" id="WP_091654883.1">
    <property type="nucleotide sequence ID" value="NZ_FOVW01000008.1"/>
</dbReference>
<evidence type="ECO:0000313" key="10">
    <source>
        <dbReference type="EMBL" id="SFO56544.1"/>
    </source>
</evidence>
<evidence type="ECO:0000256" key="6">
    <source>
        <dbReference type="ARBA" id="ARBA00038076"/>
    </source>
</evidence>
<reference evidence="11" key="1">
    <citation type="submission" date="2016-10" db="EMBL/GenBank/DDBJ databases">
        <authorList>
            <person name="Varghese N."/>
            <person name="Submissions S."/>
        </authorList>
    </citation>
    <scope>NUCLEOTIDE SEQUENCE [LARGE SCALE GENOMIC DNA]</scope>
    <source>
        <strain evidence="11">DSM 15282</strain>
    </source>
</reference>
<proteinExistence type="inferred from homology"/>
<comment type="similarity">
    <text evidence="6">Belongs to the ABC-4 integral membrane protein family.</text>
</comment>
<keyword evidence="3 7" id="KW-0812">Transmembrane</keyword>
<dbReference type="Pfam" id="PF12704">
    <property type="entry name" value="MacB_PCD"/>
    <property type="match status" value="1"/>
</dbReference>
<dbReference type="PANTHER" id="PTHR30572:SF4">
    <property type="entry name" value="ABC TRANSPORTER PERMEASE YTRF"/>
    <property type="match status" value="1"/>
</dbReference>
<sequence length="415" mass="45259">MLFFQLTWESFRFAISALKSNLTRTILSLLGVTVGIFAIIAVFTLVDSLENNIKSSFSFLGTNVMRVDRFPFASGPQDYPWWKYFRRPSATVAEYRFLEQRLGSAEAVTISASATTTVQAGSNAFQGTQLTGVAYTYQDVYEIALEEGRYFSEMEINASRNLAIIGKTIAKTLYPNQTAIGKEIKMKGMKFIVVGIFEEEGEGLFDLPSKDEAALIPYGAFTKLFYTGRNGIEPTIAAKGREEDIGLVALENEMTGLLRAKRGLKPVEENNFALNKTEFIQNAIGSIFDVISAAGWVIGGFSILVGGFGIANIMFVSVRERTNIIGIQKSLGAKNYFILFQFLFEAVCLSLIGGGTGIILVYFLSFVQLGSLDLVLSFSNIILGLGVSSVIGIVSGIVPATLAARLDPVEAIRSN</sequence>
<dbReference type="InterPro" id="IPR025857">
    <property type="entry name" value="MacB_PCD"/>
</dbReference>
<dbReference type="Proteomes" id="UP000199564">
    <property type="component" value="Unassembled WGS sequence"/>
</dbReference>
<dbReference type="EMBL" id="FOVW01000008">
    <property type="protein sequence ID" value="SFO56544.1"/>
    <property type="molecule type" value="Genomic_DNA"/>
</dbReference>
<dbReference type="GO" id="GO:0022857">
    <property type="term" value="F:transmembrane transporter activity"/>
    <property type="evidence" value="ECO:0007669"/>
    <property type="project" value="TreeGrafter"/>
</dbReference>
<gene>
    <name evidence="10" type="ORF">SAMN04488519_108131</name>
</gene>
<dbReference type="Pfam" id="PF02687">
    <property type="entry name" value="FtsX"/>
    <property type="match status" value="1"/>
</dbReference>
<evidence type="ECO:0000256" key="5">
    <source>
        <dbReference type="ARBA" id="ARBA00023136"/>
    </source>
</evidence>
<evidence type="ECO:0000256" key="4">
    <source>
        <dbReference type="ARBA" id="ARBA00022989"/>
    </source>
</evidence>
<organism evidence="10 11">
    <name type="scientific">Algoriphagus ornithinivorans</name>
    <dbReference type="NCBI Taxonomy" id="226506"/>
    <lineage>
        <taxon>Bacteria</taxon>
        <taxon>Pseudomonadati</taxon>
        <taxon>Bacteroidota</taxon>
        <taxon>Cytophagia</taxon>
        <taxon>Cytophagales</taxon>
        <taxon>Cyclobacteriaceae</taxon>
        <taxon>Algoriphagus</taxon>
    </lineage>
</organism>
<keyword evidence="2" id="KW-1003">Cell membrane</keyword>
<evidence type="ECO:0000256" key="7">
    <source>
        <dbReference type="SAM" id="Phobius"/>
    </source>
</evidence>
<dbReference type="InterPro" id="IPR050250">
    <property type="entry name" value="Macrolide_Exporter_MacB"/>
</dbReference>
<dbReference type="InterPro" id="IPR003838">
    <property type="entry name" value="ABC3_permease_C"/>
</dbReference>
<keyword evidence="4 7" id="KW-1133">Transmembrane helix</keyword>
<evidence type="ECO:0000256" key="1">
    <source>
        <dbReference type="ARBA" id="ARBA00004651"/>
    </source>
</evidence>
<keyword evidence="11" id="KW-1185">Reference proteome</keyword>
<feature type="transmembrane region" description="Helical" evidence="7">
    <location>
        <begin position="26"/>
        <end position="46"/>
    </location>
</feature>
<dbReference type="STRING" id="226506.SAMN04488519_108131"/>
<evidence type="ECO:0000259" key="9">
    <source>
        <dbReference type="Pfam" id="PF12704"/>
    </source>
</evidence>
<evidence type="ECO:0000256" key="2">
    <source>
        <dbReference type="ARBA" id="ARBA00022475"/>
    </source>
</evidence>
<evidence type="ECO:0000259" key="8">
    <source>
        <dbReference type="Pfam" id="PF02687"/>
    </source>
</evidence>
<evidence type="ECO:0000313" key="11">
    <source>
        <dbReference type="Proteomes" id="UP000199564"/>
    </source>
</evidence>
<keyword evidence="5 7" id="KW-0472">Membrane</keyword>
<feature type="domain" description="ABC3 transporter permease C-terminal" evidence="8">
    <location>
        <begin position="297"/>
        <end position="408"/>
    </location>
</feature>
<feature type="transmembrane region" description="Helical" evidence="7">
    <location>
        <begin position="381"/>
        <end position="404"/>
    </location>
</feature>
<feature type="transmembrane region" description="Helical" evidence="7">
    <location>
        <begin position="336"/>
        <end position="369"/>
    </location>
</feature>
<dbReference type="GO" id="GO:0005886">
    <property type="term" value="C:plasma membrane"/>
    <property type="evidence" value="ECO:0007669"/>
    <property type="project" value="UniProtKB-SubCell"/>
</dbReference>
<comment type="subcellular location">
    <subcellularLocation>
        <location evidence="1">Cell membrane</location>
        <topology evidence="1">Multi-pass membrane protein</topology>
    </subcellularLocation>
</comment>
<evidence type="ECO:0000256" key="3">
    <source>
        <dbReference type="ARBA" id="ARBA00022692"/>
    </source>
</evidence>
<protein>
    <submittedName>
        <fullName evidence="10">Putative ABC transport system permease protein</fullName>
    </submittedName>
</protein>
<name>A0A1I5I7F2_9BACT</name>
<dbReference type="PANTHER" id="PTHR30572">
    <property type="entry name" value="MEMBRANE COMPONENT OF TRANSPORTER-RELATED"/>
    <property type="match status" value="1"/>
</dbReference>
<feature type="domain" description="MacB-like periplasmic core" evidence="9">
    <location>
        <begin position="25"/>
        <end position="225"/>
    </location>
</feature>
<feature type="transmembrane region" description="Helical" evidence="7">
    <location>
        <begin position="293"/>
        <end position="315"/>
    </location>
</feature>
<accession>A0A1I5I7F2</accession>
<dbReference type="AlphaFoldDB" id="A0A1I5I7F2"/>